<evidence type="ECO:0000256" key="4">
    <source>
        <dbReference type="ARBA" id="ARBA00022989"/>
    </source>
</evidence>
<keyword evidence="5 6" id="KW-0472">Membrane</keyword>
<dbReference type="GO" id="GO:0140359">
    <property type="term" value="F:ABC-type transporter activity"/>
    <property type="evidence" value="ECO:0007669"/>
    <property type="project" value="InterPro"/>
</dbReference>
<feature type="transmembrane region" description="Helical" evidence="6">
    <location>
        <begin position="12"/>
        <end position="36"/>
    </location>
</feature>
<reference key="2">
    <citation type="submission" date="2011-04" db="EMBL/GenBank/DDBJ databases">
        <title>Complete sequence of chromosome of Haliscomenobacter hydrossis DSM 1100.</title>
        <authorList>
            <consortium name="US DOE Joint Genome Institute (JGI-PGF)"/>
            <person name="Lucas S."/>
            <person name="Han J."/>
            <person name="Lapidus A."/>
            <person name="Bruce D."/>
            <person name="Goodwin L."/>
            <person name="Pitluck S."/>
            <person name="Peters L."/>
            <person name="Kyrpides N."/>
            <person name="Mavromatis K."/>
            <person name="Ivanova N."/>
            <person name="Ovchinnikova G."/>
            <person name="Pagani I."/>
            <person name="Daligault H."/>
            <person name="Detter J.C."/>
            <person name="Han C."/>
            <person name="Land M."/>
            <person name="Hauser L."/>
            <person name="Markowitz V."/>
            <person name="Cheng J.-F."/>
            <person name="Hugenholtz P."/>
            <person name="Woyke T."/>
            <person name="Wu D."/>
            <person name="Verbarg S."/>
            <person name="Frueling A."/>
            <person name="Brambilla E."/>
            <person name="Klenk H.-P."/>
            <person name="Eisen J.A."/>
        </authorList>
    </citation>
    <scope>NUCLEOTIDE SEQUENCE</scope>
    <source>
        <strain>DSM 1100</strain>
    </source>
</reference>
<dbReference type="Pfam" id="PF12679">
    <property type="entry name" value="ABC2_membrane_2"/>
    <property type="match status" value="1"/>
</dbReference>
<dbReference type="InterPro" id="IPR051449">
    <property type="entry name" value="ABC-2_transporter_component"/>
</dbReference>
<comment type="subcellular location">
    <subcellularLocation>
        <location evidence="1">Cell membrane</location>
        <topology evidence="1">Multi-pass membrane protein</topology>
    </subcellularLocation>
</comment>
<proteinExistence type="predicted"/>
<keyword evidence="8" id="KW-1185">Reference proteome</keyword>
<feature type="transmembrane region" description="Helical" evidence="6">
    <location>
        <begin position="164"/>
        <end position="184"/>
    </location>
</feature>
<dbReference type="Proteomes" id="UP000008461">
    <property type="component" value="Chromosome"/>
</dbReference>
<dbReference type="KEGG" id="hhy:Halhy_6387"/>
<dbReference type="InterPro" id="IPR019860">
    <property type="entry name" value="Motility-assoc_ABC_perm_GldF"/>
</dbReference>
<reference evidence="7 8" key="1">
    <citation type="journal article" date="2011" name="Stand. Genomic Sci.">
        <title>Complete genome sequence of Haliscomenobacter hydrossis type strain (O).</title>
        <authorList>
            <consortium name="US DOE Joint Genome Institute (JGI-PGF)"/>
            <person name="Daligault H."/>
            <person name="Lapidus A."/>
            <person name="Zeytun A."/>
            <person name="Nolan M."/>
            <person name="Lucas S."/>
            <person name="Del Rio T.G."/>
            <person name="Tice H."/>
            <person name="Cheng J.F."/>
            <person name="Tapia R."/>
            <person name="Han C."/>
            <person name="Goodwin L."/>
            <person name="Pitluck S."/>
            <person name="Liolios K."/>
            <person name="Pagani I."/>
            <person name="Ivanova N."/>
            <person name="Huntemann M."/>
            <person name="Mavromatis K."/>
            <person name="Mikhailova N."/>
            <person name="Pati A."/>
            <person name="Chen A."/>
            <person name="Palaniappan K."/>
            <person name="Land M."/>
            <person name="Hauser L."/>
            <person name="Brambilla E.M."/>
            <person name="Rohde M."/>
            <person name="Verbarg S."/>
            <person name="Goker M."/>
            <person name="Bristow J."/>
            <person name="Eisen J.A."/>
            <person name="Markowitz V."/>
            <person name="Hugenholtz P."/>
            <person name="Kyrpides N.C."/>
            <person name="Klenk H.P."/>
            <person name="Woyke T."/>
        </authorList>
    </citation>
    <scope>NUCLEOTIDE SEQUENCE [LARGE SCALE GENOMIC DNA]</scope>
    <source>
        <strain evidence="8">ATCC 27775 / DSM 1100 / LMG 10767 / O</strain>
    </source>
</reference>
<keyword evidence="2" id="KW-1003">Cell membrane</keyword>
<evidence type="ECO:0000256" key="6">
    <source>
        <dbReference type="SAM" id="Phobius"/>
    </source>
</evidence>
<keyword evidence="3 6" id="KW-0812">Transmembrane</keyword>
<feature type="transmembrane region" description="Helical" evidence="6">
    <location>
        <begin position="56"/>
        <end position="73"/>
    </location>
</feature>
<dbReference type="HOGENOM" id="CLU_081003_0_1_10"/>
<sequence>MWTIFKKEVNTFFSSLIGYIAIAVFLVILGLFVFVFADSSILENKFATLAPLFDTAPLVFLFLIPAITMRLFAEEQQTGTIEFLATKPVREIDIILGKYFAALAVVLFAILPTVLYYYTVYQLGSPLGNLDAGAIFGSYLGLFLLAAIFASIGIFASSLSSNQILAFLLATFLCFIFYYGFYYFSKLPVFVGRLDDLIQKLGIDYHYNSISRGILDTRDVVYFFSVSILFLALTLFSLERRKW</sequence>
<evidence type="ECO:0000313" key="7">
    <source>
        <dbReference type="EMBL" id="AEE54206.1"/>
    </source>
</evidence>
<dbReference type="PANTHER" id="PTHR30294:SF29">
    <property type="entry name" value="MULTIDRUG ABC TRANSPORTER PERMEASE YBHS-RELATED"/>
    <property type="match status" value="1"/>
</dbReference>
<protein>
    <submittedName>
        <fullName evidence="7">Gliding motility-associated ABC transporter permease protein GldF</fullName>
    </submittedName>
</protein>
<keyword evidence="4 6" id="KW-1133">Transmembrane helix</keyword>
<feature type="transmembrane region" description="Helical" evidence="6">
    <location>
        <begin position="220"/>
        <end position="238"/>
    </location>
</feature>
<dbReference type="EMBL" id="CP002691">
    <property type="protein sequence ID" value="AEE54206.1"/>
    <property type="molecule type" value="Genomic_DNA"/>
</dbReference>
<feature type="transmembrane region" description="Helical" evidence="6">
    <location>
        <begin position="94"/>
        <end position="118"/>
    </location>
</feature>
<evidence type="ECO:0000256" key="1">
    <source>
        <dbReference type="ARBA" id="ARBA00004651"/>
    </source>
</evidence>
<dbReference type="GO" id="GO:0005886">
    <property type="term" value="C:plasma membrane"/>
    <property type="evidence" value="ECO:0007669"/>
    <property type="project" value="UniProtKB-SubCell"/>
</dbReference>
<accession>F4KQ45</accession>
<dbReference type="NCBIfam" id="TIGR03518">
    <property type="entry name" value="ABC_perm_GldF"/>
    <property type="match status" value="1"/>
</dbReference>
<gene>
    <name evidence="7" type="ordered locus">Halhy_6387</name>
</gene>
<name>F4KQ45_HALH1</name>
<evidence type="ECO:0000256" key="2">
    <source>
        <dbReference type="ARBA" id="ARBA00022475"/>
    </source>
</evidence>
<dbReference type="OrthoDB" id="9794512at2"/>
<evidence type="ECO:0000313" key="8">
    <source>
        <dbReference type="Proteomes" id="UP000008461"/>
    </source>
</evidence>
<dbReference type="AlphaFoldDB" id="F4KQ45"/>
<organism evidence="7 8">
    <name type="scientific">Haliscomenobacter hydrossis (strain ATCC 27775 / DSM 1100 / LMG 10767 / O)</name>
    <dbReference type="NCBI Taxonomy" id="760192"/>
    <lineage>
        <taxon>Bacteria</taxon>
        <taxon>Pseudomonadati</taxon>
        <taxon>Bacteroidota</taxon>
        <taxon>Saprospiria</taxon>
        <taxon>Saprospirales</taxon>
        <taxon>Haliscomenobacteraceae</taxon>
        <taxon>Haliscomenobacter</taxon>
    </lineage>
</organism>
<evidence type="ECO:0000256" key="5">
    <source>
        <dbReference type="ARBA" id="ARBA00023136"/>
    </source>
</evidence>
<dbReference type="PANTHER" id="PTHR30294">
    <property type="entry name" value="MEMBRANE COMPONENT OF ABC TRANSPORTER YHHJ-RELATED"/>
    <property type="match status" value="1"/>
</dbReference>
<feature type="transmembrane region" description="Helical" evidence="6">
    <location>
        <begin position="138"/>
        <end position="157"/>
    </location>
</feature>
<dbReference type="eggNOG" id="COG1277">
    <property type="taxonomic scope" value="Bacteria"/>
</dbReference>
<dbReference type="STRING" id="760192.Halhy_6387"/>
<dbReference type="RefSeq" id="WP_013768726.1">
    <property type="nucleotide sequence ID" value="NC_015510.1"/>
</dbReference>
<evidence type="ECO:0000256" key="3">
    <source>
        <dbReference type="ARBA" id="ARBA00022692"/>
    </source>
</evidence>